<accession>A0A1F5GZI0</accession>
<dbReference type="HAMAP" id="MF_00378">
    <property type="entry name" value="Exonuc_7_L"/>
    <property type="match status" value="1"/>
</dbReference>
<evidence type="ECO:0000313" key="9">
    <source>
        <dbReference type="EMBL" id="OGD97296.1"/>
    </source>
</evidence>
<sequence length="418" mass="47821">MKQIGDKKIFSVTEINAIAKETLELLTFWVEGEIAECEQISSYNFYKIILKDEKTILPSVVSGEILKGKQDTLRGKRVLVYGNLTLWEPRGQYQFRIYQLEESGEGIFQKELEELIKKLMSQGLFDEKYKKQIPLYPIKVCIVTSYKSAAWNDFKSHTVDEFSLIQLYTADVRVQGKQSIPNLLKILPYADNKGFDVIVITRGGGSIEDLAAFNNEKVARCIFKMKTPTIVAIGHEHNQSLAEWVADKRASTPTGAAYLITQGYYQYIEKLQGYKRYYNNKFDQLIYSNIQNLSYLHNQLESIKIKYQYLPDMLEKLRESIIRHDKRLIFESDLKLISLMNQIKKEIIGQIGGKNNILYTLNKSLTLLSPKNTLMRGYSITTNVHGQIVRSIKAIVAGDTIGVKLTDGKIISKVVAKE</sequence>
<comment type="subcellular location">
    <subcellularLocation>
        <location evidence="5 6">Cytoplasm</location>
    </subcellularLocation>
</comment>
<evidence type="ECO:0000313" key="10">
    <source>
        <dbReference type="Proteomes" id="UP000176740"/>
    </source>
</evidence>
<evidence type="ECO:0000259" key="8">
    <source>
        <dbReference type="Pfam" id="PF13742"/>
    </source>
</evidence>
<dbReference type="GO" id="GO:0009318">
    <property type="term" value="C:exodeoxyribonuclease VII complex"/>
    <property type="evidence" value="ECO:0007669"/>
    <property type="project" value="UniProtKB-UniRule"/>
</dbReference>
<keyword evidence="2 5" id="KW-0540">Nuclease</keyword>
<comment type="catalytic activity">
    <reaction evidence="5 6">
        <text>Exonucleolytic cleavage in either 5'- to 3'- or 3'- to 5'-direction to yield nucleoside 5'-phosphates.</text>
        <dbReference type="EC" id="3.1.11.6"/>
    </reaction>
</comment>
<dbReference type="GO" id="GO:0008855">
    <property type="term" value="F:exodeoxyribonuclease VII activity"/>
    <property type="evidence" value="ECO:0007669"/>
    <property type="project" value="UniProtKB-UniRule"/>
</dbReference>
<feature type="domain" description="OB-fold nucleic acid binding" evidence="8">
    <location>
        <begin position="10"/>
        <end position="100"/>
    </location>
</feature>
<dbReference type="NCBIfam" id="TIGR00237">
    <property type="entry name" value="xseA"/>
    <property type="match status" value="1"/>
</dbReference>
<evidence type="ECO:0000256" key="5">
    <source>
        <dbReference type="HAMAP-Rule" id="MF_00378"/>
    </source>
</evidence>
<dbReference type="GO" id="GO:0006308">
    <property type="term" value="P:DNA catabolic process"/>
    <property type="evidence" value="ECO:0007669"/>
    <property type="project" value="UniProtKB-UniRule"/>
</dbReference>
<dbReference type="CDD" id="cd04489">
    <property type="entry name" value="ExoVII_LU_OBF"/>
    <property type="match status" value="1"/>
</dbReference>
<dbReference type="EMBL" id="MFBO01000035">
    <property type="protein sequence ID" value="OGD97296.1"/>
    <property type="molecule type" value="Genomic_DNA"/>
</dbReference>
<dbReference type="GO" id="GO:0005737">
    <property type="term" value="C:cytoplasm"/>
    <property type="evidence" value="ECO:0007669"/>
    <property type="project" value="UniProtKB-SubCell"/>
</dbReference>
<dbReference type="InterPro" id="IPR025824">
    <property type="entry name" value="OB-fold_nuc-bd_dom"/>
</dbReference>
<protein>
    <recommendedName>
        <fullName evidence="5">Exodeoxyribonuclease 7 large subunit</fullName>
        <ecNumber evidence="5">3.1.11.6</ecNumber>
    </recommendedName>
    <alternativeName>
        <fullName evidence="5">Exodeoxyribonuclease VII large subunit</fullName>
        <shortName evidence="5">Exonuclease VII large subunit</shortName>
    </alternativeName>
</protein>
<proteinExistence type="inferred from homology"/>
<organism evidence="9 10">
    <name type="scientific">Candidatus Curtissbacteria bacterium RIFCSPLOWO2_01_FULL_38_11b</name>
    <dbReference type="NCBI Taxonomy" id="1797725"/>
    <lineage>
        <taxon>Bacteria</taxon>
        <taxon>Candidatus Curtissiibacteriota</taxon>
    </lineage>
</organism>
<dbReference type="EC" id="3.1.11.6" evidence="5"/>
<dbReference type="STRING" id="1797725.A3A49_01185"/>
<dbReference type="Pfam" id="PF13742">
    <property type="entry name" value="tRNA_anti_2"/>
    <property type="match status" value="1"/>
</dbReference>
<dbReference type="InterPro" id="IPR020579">
    <property type="entry name" value="Exonuc_VII_lsu_C"/>
</dbReference>
<evidence type="ECO:0000256" key="1">
    <source>
        <dbReference type="ARBA" id="ARBA00022490"/>
    </source>
</evidence>
<dbReference type="PANTHER" id="PTHR30008:SF0">
    <property type="entry name" value="EXODEOXYRIBONUCLEASE 7 LARGE SUBUNIT"/>
    <property type="match status" value="1"/>
</dbReference>
<comment type="function">
    <text evidence="5">Bidirectionally degrades single-stranded DNA into large acid-insoluble oligonucleotides, which are then degraded further into small acid-soluble oligonucleotides.</text>
</comment>
<feature type="domain" description="Exonuclease VII large subunit C-terminal" evidence="7">
    <location>
        <begin position="124"/>
        <end position="411"/>
    </location>
</feature>
<keyword evidence="3 5" id="KW-0378">Hydrolase</keyword>
<evidence type="ECO:0000256" key="3">
    <source>
        <dbReference type="ARBA" id="ARBA00022801"/>
    </source>
</evidence>
<keyword evidence="1 5" id="KW-0963">Cytoplasm</keyword>
<dbReference type="Proteomes" id="UP000176740">
    <property type="component" value="Unassembled WGS sequence"/>
</dbReference>
<name>A0A1F5GZI0_9BACT</name>
<dbReference type="InterPro" id="IPR003753">
    <property type="entry name" value="Exonuc_VII_L"/>
</dbReference>
<dbReference type="GO" id="GO:0003676">
    <property type="term" value="F:nucleic acid binding"/>
    <property type="evidence" value="ECO:0007669"/>
    <property type="project" value="InterPro"/>
</dbReference>
<comment type="caution">
    <text evidence="9">The sequence shown here is derived from an EMBL/GenBank/DDBJ whole genome shotgun (WGS) entry which is preliminary data.</text>
</comment>
<dbReference type="PANTHER" id="PTHR30008">
    <property type="entry name" value="EXODEOXYRIBONUCLEASE 7 LARGE SUBUNIT"/>
    <property type="match status" value="1"/>
</dbReference>
<dbReference type="Pfam" id="PF02601">
    <property type="entry name" value="Exonuc_VII_L"/>
    <property type="match status" value="1"/>
</dbReference>
<dbReference type="AlphaFoldDB" id="A0A1F5GZI0"/>
<gene>
    <name evidence="5" type="primary">xseA</name>
    <name evidence="9" type="ORF">A3A49_01185</name>
</gene>
<comment type="similarity">
    <text evidence="5 6">Belongs to the XseA family.</text>
</comment>
<evidence type="ECO:0000256" key="4">
    <source>
        <dbReference type="ARBA" id="ARBA00022839"/>
    </source>
</evidence>
<keyword evidence="4 5" id="KW-0269">Exonuclease</keyword>
<evidence type="ECO:0000259" key="7">
    <source>
        <dbReference type="Pfam" id="PF02601"/>
    </source>
</evidence>
<evidence type="ECO:0000256" key="6">
    <source>
        <dbReference type="RuleBase" id="RU004355"/>
    </source>
</evidence>
<reference evidence="9 10" key="1">
    <citation type="journal article" date="2016" name="Nat. Commun.">
        <title>Thousands of microbial genomes shed light on interconnected biogeochemical processes in an aquifer system.</title>
        <authorList>
            <person name="Anantharaman K."/>
            <person name="Brown C.T."/>
            <person name="Hug L.A."/>
            <person name="Sharon I."/>
            <person name="Castelle C.J."/>
            <person name="Probst A.J."/>
            <person name="Thomas B.C."/>
            <person name="Singh A."/>
            <person name="Wilkins M.J."/>
            <person name="Karaoz U."/>
            <person name="Brodie E.L."/>
            <person name="Williams K.H."/>
            <person name="Hubbard S.S."/>
            <person name="Banfield J.F."/>
        </authorList>
    </citation>
    <scope>NUCLEOTIDE SEQUENCE [LARGE SCALE GENOMIC DNA]</scope>
</reference>
<evidence type="ECO:0000256" key="2">
    <source>
        <dbReference type="ARBA" id="ARBA00022722"/>
    </source>
</evidence>
<comment type="subunit">
    <text evidence="5">Heterooligomer composed of large and small subunits.</text>
</comment>